<dbReference type="InterPro" id="IPR007396">
    <property type="entry name" value="TR_PAI2-type"/>
</dbReference>
<dbReference type="RefSeq" id="WP_072789120.1">
    <property type="nucleotide sequence ID" value="NZ_FQUL01000009.1"/>
</dbReference>
<accession>A0A1M4U8V0</accession>
<dbReference type="EMBL" id="FQUL01000009">
    <property type="protein sequence ID" value="SHE53169.1"/>
    <property type="molecule type" value="Genomic_DNA"/>
</dbReference>
<dbReference type="Proteomes" id="UP000184295">
    <property type="component" value="Unassembled WGS sequence"/>
</dbReference>
<evidence type="ECO:0000313" key="1">
    <source>
        <dbReference type="EMBL" id="SHE53169.1"/>
    </source>
</evidence>
<dbReference type="OrthoDB" id="9794948at2"/>
<reference evidence="2" key="1">
    <citation type="submission" date="2016-11" db="EMBL/GenBank/DDBJ databases">
        <authorList>
            <person name="Varghese N."/>
            <person name="Submissions S."/>
        </authorList>
    </citation>
    <scope>NUCLEOTIDE SEQUENCE [LARGE SCALE GENOMIC DNA]</scope>
    <source>
        <strain evidence="2">DSM 19514</strain>
    </source>
</reference>
<dbReference type="Gene3D" id="2.30.110.10">
    <property type="entry name" value="Electron Transport, Fmn-binding Protein, Chain A"/>
    <property type="match status" value="1"/>
</dbReference>
<dbReference type="InterPro" id="IPR012349">
    <property type="entry name" value="Split_barrel_FMN-bd"/>
</dbReference>
<protein>
    <submittedName>
        <fullName evidence="1">Negative transcriptional regulator, PaiB family</fullName>
    </submittedName>
</protein>
<sequence length="207" mass="23732">MYIPRHFQPRSQQETLDVLRNSGASDLISYSDNEFQLSTLPFVVDEEGDVLRLLGHLARANPHWRCLDGSDAFVLVHGPSAYVSPSVYPSKVEHQKVVPTWNYVKVALRGTVQIHEEPSWIETVVTRLTEKFEVISKNPWNVSDAPRDFIDSQLRAVVGVEFLVRETDAKFKLSQNRDLRDAKAVRDDMARRAEIEMYEAMGYLKDL</sequence>
<organism evidence="1 2">
    <name type="scientific">Ferrithrix thermotolerans DSM 19514</name>
    <dbReference type="NCBI Taxonomy" id="1121881"/>
    <lineage>
        <taxon>Bacteria</taxon>
        <taxon>Bacillati</taxon>
        <taxon>Actinomycetota</taxon>
        <taxon>Acidimicrobiia</taxon>
        <taxon>Acidimicrobiales</taxon>
        <taxon>Acidimicrobiaceae</taxon>
        <taxon>Ferrithrix</taxon>
    </lineage>
</organism>
<evidence type="ECO:0000313" key="2">
    <source>
        <dbReference type="Proteomes" id="UP000184295"/>
    </source>
</evidence>
<dbReference type="SUPFAM" id="SSF50475">
    <property type="entry name" value="FMN-binding split barrel"/>
    <property type="match status" value="1"/>
</dbReference>
<dbReference type="PANTHER" id="PTHR35802">
    <property type="entry name" value="PROTEASE SYNTHASE AND SPORULATION PROTEIN PAI 2"/>
    <property type="match status" value="1"/>
</dbReference>
<name>A0A1M4U8V0_9ACTN</name>
<keyword evidence="2" id="KW-1185">Reference proteome</keyword>
<dbReference type="PANTHER" id="PTHR35802:SF1">
    <property type="entry name" value="PROTEASE SYNTHASE AND SPORULATION PROTEIN PAI 2"/>
    <property type="match status" value="1"/>
</dbReference>
<dbReference type="AlphaFoldDB" id="A0A1M4U8V0"/>
<dbReference type="Pfam" id="PF04299">
    <property type="entry name" value="FMN_bind_2"/>
    <property type="match status" value="1"/>
</dbReference>
<proteinExistence type="predicted"/>
<dbReference type="PIRSF" id="PIRSF010372">
    <property type="entry name" value="PaiB"/>
    <property type="match status" value="1"/>
</dbReference>
<gene>
    <name evidence="1" type="ORF">SAMN02745225_00878</name>
</gene>